<dbReference type="Gene3D" id="3.30.420.10">
    <property type="entry name" value="Ribonuclease H-like superfamily/Ribonuclease H"/>
    <property type="match status" value="1"/>
</dbReference>
<comment type="caution">
    <text evidence="1">The sequence shown here is derived from an EMBL/GenBank/DDBJ whole genome shotgun (WGS) entry which is preliminary data.</text>
</comment>
<evidence type="ECO:0000313" key="2">
    <source>
        <dbReference type="Proteomes" id="UP000826656"/>
    </source>
</evidence>
<protein>
    <recommendedName>
        <fullName evidence="3">RNase H type-1 domain-containing protein</fullName>
    </recommendedName>
</protein>
<proteinExistence type="predicted"/>
<gene>
    <name evidence="1" type="ORF">KY290_000502</name>
</gene>
<keyword evidence="2" id="KW-1185">Reference proteome</keyword>
<name>A0ABQ7WJH8_SOLTU</name>
<dbReference type="InterPro" id="IPR053151">
    <property type="entry name" value="RNase_H-like"/>
</dbReference>
<sequence length="121" mass="13717">MKIFPIVWESRFKLNVDGYSKRNRGSVGGGGVLRDYVGHMLMAFGAYFGCRSNNYVEAQAFKIVILVIQMIKDDIGQIQAMSTIGHFTFTHIFIEGNTMDDMLGNFAEHSKMTTFFTEVEE</sequence>
<dbReference type="InterPro" id="IPR036397">
    <property type="entry name" value="RNaseH_sf"/>
</dbReference>
<organism evidence="1 2">
    <name type="scientific">Solanum tuberosum</name>
    <name type="common">Potato</name>
    <dbReference type="NCBI Taxonomy" id="4113"/>
    <lineage>
        <taxon>Eukaryota</taxon>
        <taxon>Viridiplantae</taxon>
        <taxon>Streptophyta</taxon>
        <taxon>Embryophyta</taxon>
        <taxon>Tracheophyta</taxon>
        <taxon>Spermatophyta</taxon>
        <taxon>Magnoliopsida</taxon>
        <taxon>eudicotyledons</taxon>
        <taxon>Gunneridae</taxon>
        <taxon>Pentapetalae</taxon>
        <taxon>asterids</taxon>
        <taxon>lamiids</taxon>
        <taxon>Solanales</taxon>
        <taxon>Solanaceae</taxon>
        <taxon>Solanoideae</taxon>
        <taxon>Solaneae</taxon>
        <taxon>Solanum</taxon>
    </lineage>
</organism>
<evidence type="ECO:0008006" key="3">
    <source>
        <dbReference type="Google" id="ProtNLM"/>
    </source>
</evidence>
<dbReference type="PANTHER" id="PTHR47723">
    <property type="entry name" value="OS05G0353850 PROTEIN"/>
    <property type="match status" value="1"/>
</dbReference>
<reference evidence="1 2" key="1">
    <citation type="journal article" date="2021" name="bioRxiv">
        <title>Chromosome-scale and haplotype-resolved genome assembly of a tetraploid potato cultivar.</title>
        <authorList>
            <person name="Sun H."/>
            <person name="Jiao W.-B."/>
            <person name="Krause K."/>
            <person name="Campoy J.A."/>
            <person name="Goel M."/>
            <person name="Folz-Donahue K."/>
            <person name="Kukat C."/>
            <person name="Huettel B."/>
            <person name="Schneeberger K."/>
        </authorList>
    </citation>
    <scope>NUCLEOTIDE SEQUENCE [LARGE SCALE GENOMIC DNA]</scope>
    <source>
        <strain evidence="1">SolTubOtavaFocal</strain>
        <tissue evidence="1">Leaves</tissue>
    </source>
</reference>
<dbReference type="Proteomes" id="UP000826656">
    <property type="component" value="Unassembled WGS sequence"/>
</dbReference>
<dbReference type="EMBL" id="JAIVGD010000001">
    <property type="protein sequence ID" value="KAH0780904.1"/>
    <property type="molecule type" value="Genomic_DNA"/>
</dbReference>
<evidence type="ECO:0000313" key="1">
    <source>
        <dbReference type="EMBL" id="KAH0780904.1"/>
    </source>
</evidence>
<accession>A0ABQ7WJH8</accession>
<dbReference type="PANTHER" id="PTHR47723:SF19">
    <property type="entry name" value="POLYNUCLEOTIDYL TRANSFERASE, RIBONUCLEASE H-LIKE SUPERFAMILY PROTEIN"/>
    <property type="match status" value="1"/>
</dbReference>